<evidence type="ECO:0000313" key="7">
    <source>
        <dbReference type="Proteomes" id="UP000585272"/>
    </source>
</evidence>
<dbReference type="Gene3D" id="1.10.10.60">
    <property type="entry name" value="Homeodomain-like"/>
    <property type="match status" value="1"/>
</dbReference>
<evidence type="ECO:0000313" key="6">
    <source>
        <dbReference type="EMBL" id="MBB4661723.1"/>
    </source>
</evidence>
<dbReference type="SUPFAM" id="SSF46689">
    <property type="entry name" value="Homeodomain-like"/>
    <property type="match status" value="1"/>
</dbReference>
<dbReference type="PROSITE" id="PS01124">
    <property type="entry name" value="HTH_ARAC_FAMILY_2"/>
    <property type="match status" value="1"/>
</dbReference>
<feature type="domain" description="HTH araC/xylS-type" evidence="5">
    <location>
        <begin position="240"/>
        <end position="342"/>
    </location>
</feature>
<evidence type="ECO:0000259" key="5">
    <source>
        <dbReference type="PROSITE" id="PS01124"/>
    </source>
</evidence>
<dbReference type="SMART" id="SM00342">
    <property type="entry name" value="HTH_ARAC"/>
    <property type="match status" value="1"/>
</dbReference>
<dbReference type="Pfam" id="PF14525">
    <property type="entry name" value="AraC_binding_2"/>
    <property type="match status" value="1"/>
</dbReference>
<dbReference type="Pfam" id="PF12833">
    <property type="entry name" value="HTH_18"/>
    <property type="match status" value="1"/>
</dbReference>
<accession>A0A840IBX5</accession>
<dbReference type="InterPro" id="IPR018060">
    <property type="entry name" value="HTH_AraC"/>
</dbReference>
<keyword evidence="2 6" id="KW-0238">DNA-binding</keyword>
<dbReference type="PANTHER" id="PTHR46796">
    <property type="entry name" value="HTH-TYPE TRANSCRIPTIONAL ACTIVATOR RHAS-RELATED"/>
    <property type="match status" value="1"/>
</dbReference>
<organism evidence="6 7">
    <name type="scientific">Conexibacter arvalis</name>
    <dbReference type="NCBI Taxonomy" id="912552"/>
    <lineage>
        <taxon>Bacteria</taxon>
        <taxon>Bacillati</taxon>
        <taxon>Actinomycetota</taxon>
        <taxon>Thermoleophilia</taxon>
        <taxon>Solirubrobacterales</taxon>
        <taxon>Conexibacteraceae</taxon>
        <taxon>Conexibacter</taxon>
    </lineage>
</organism>
<proteinExistence type="predicted"/>
<dbReference type="GO" id="GO:0003700">
    <property type="term" value="F:DNA-binding transcription factor activity"/>
    <property type="evidence" value="ECO:0007669"/>
    <property type="project" value="InterPro"/>
</dbReference>
<gene>
    <name evidence="6" type="ORF">BDZ31_001296</name>
</gene>
<dbReference type="InterPro" id="IPR009057">
    <property type="entry name" value="Homeodomain-like_sf"/>
</dbReference>
<evidence type="ECO:0000256" key="3">
    <source>
        <dbReference type="ARBA" id="ARBA00023163"/>
    </source>
</evidence>
<dbReference type="InterPro" id="IPR050204">
    <property type="entry name" value="AraC_XylS_family_regulators"/>
</dbReference>
<evidence type="ECO:0000256" key="2">
    <source>
        <dbReference type="ARBA" id="ARBA00023125"/>
    </source>
</evidence>
<keyword evidence="3" id="KW-0804">Transcription</keyword>
<keyword evidence="1" id="KW-0805">Transcription regulation</keyword>
<protein>
    <submittedName>
        <fullName evidence="6">AraC-like DNA-binding protein</fullName>
    </submittedName>
</protein>
<dbReference type="AlphaFoldDB" id="A0A840IBX5"/>
<evidence type="ECO:0000256" key="1">
    <source>
        <dbReference type="ARBA" id="ARBA00023015"/>
    </source>
</evidence>
<dbReference type="InterPro" id="IPR035418">
    <property type="entry name" value="AraC-bd_2"/>
</dbReference>
<dbReference type="Proteomes" id="UP000585272">
    <property type="component" value="Unassembled WGS sequence"/>
</dbReference>
<dbReference type="PANTHER" id="PTHR46796:SF12">
    <property type="entry name" value="HTH-TYPE DNA-BINDING TRANSCRIPTIONAL ACTIVATOR EUTR"/>
    <property type="match status" value="1"/>
</dbReference>
<name>A0A840IBX5_9ACTN</name>
<feature type="compositionally biased region" description="Polar residues" evidence="4">
    <location>
        <begin position="339"/>
        <end position="352"/>
    </location>
</feature>
<sequence length="369" mass="39663">MRPLIDDARVPTDGVPPSLAEHLVFAGRDVDDTREAVSSVINPHTLRVRDGGTDLDVRQFAARVGEVTLSYLSYGAAVEITATDATCFCLHLPLAGHGQARSGPRTVFANRRMAAVTSPGEPMALRWTAEAAYLVVCVEQAVLERHFAALTGAPPSGPLTLEIGRDLTDRPGRRWFPIIDLLQAEIEQRRDTPAAAEDPLAPSAATIEELVLNALLLWHPGSHSAALGNPVAPAPSPYVRRALEHARANLAAPLTVASLAAAVGVSVRTLQAGFARELGCSPSAYVRDLRLDRVHAELSAADPALGVHVTDVALRWGFSHLGRFSSSYARRFGELPSATLNRSRANPRSATPNARRIASPRPKREGRRR</sequence>
<feature type="region of interest" description="Disordered" evidence="4">
    <location>
        <begin position="339"/>
        <end position="369"/>
    </location>
</feature>
<keyword evidence="7" id="KW-1185">Reference proteome</keyword>
<evidence type="ECO:0000256" key="4">
    <source>
        <dbReference type="SAM" id="MobiDB-lite"/>
    </source>
</evidence>
<comment type="caution">
    <text evidence="6">The sequence shown here is derived from an EMBL/GenBank/DDBJ whole genome shotgun (WGS) entry which is preliminary data.</text>
</comment>
<dbReference type="GO" id="GO:0043565">
    <property type="term" value="F:sequence-specific DNA binding"/>
    <property type="evidence" value="ECO:0007669"/>
    <property type="project" value="InterPro"/>
</dbReference>
<dbReference type="EMBL" id="JACHNU010000001">
    <property type="protein sequence ID" value="MBB4661723.1"/>
    <property type="molecule type" value="Genomic_DNA"/>
</dbReference>
<reference evidence="6 7" key="1">
    <citation type="submission" date="2020-08" db="EMBL/GenBank/DDBJ databases">
        <title>Genomic Encyclopedia of Archaeal and Bacterial Type Strains, Phase II (KMG-II): from individual species to whole genera.</title>
        <authorList>
            <person name="Goeker M."/>
        </authorList>
    </citation>
    <scope>NUCLEOTIDE SEQUENCE [LARGE SCALE GENOMIC DNA]</scope>
    <source>
        <strain evidence="6 7">DSM 23288</strain>
    </source>
</reference>